<comment type="caution">
    <text evidence="1">The sequence shown here is derived from an EMBL/GenBank/DDBJ whole genome shotgun (WGS) entry which is preliminary data.</text>
</comment>
<proteinExistence type="predicted"/>
<evidence type="ECO:0000313" key="1">
    <source>
        <dbReference type="EMBL" id="KAI4866458.1"/>
    </source>
</evidence>
<accession>A0ACB9Z5E5</accession>
<keyword evidence="2" id="KW-1185">Reference proteome</keyword>
<dbReference type="EMBL" id="MU393458">
    <property type="protein sequence ID" value="KAI4866458.1"/>
    <property type="molecule type" value="Genomic_DNA"/>
</dbReference>
<name>A0ACB9Z5E5_9PEZI</name>
<dbReference type="Proteomes" id="UP001497700">
    <property type="component" value="Unassembled WGS sequence"/>
</dbReference>
<reference evidence="1 2" key="1">
    <citation type="journal article" date="2022" name="New Phytol.">
        <title>Ecological generalism drives hyperdiversity of secondary metabolite gene clusters in xylarialean endophytes.</title>
        <authorList>
            <person name="Franco M.E.E."/>
            <person name="Wisecaver J.H."/>
            <person name="Arnold A.E."/>
            <person name="Ju Y.M."/>
            <person name="Slot J.C."/>
            <person name="Ahrendt S."/>
            <person name="Moore L.P."/>
            <person name="Eastman K.E."/>
            <person name="Scott K."/>
            <person name="Konkel Z."/>
            <person name="Mondo S.J."/>
            <person name="Kuo A."/>
            <person name="Hayes R.D."/>
            <person name="Haridas S."/>
            <person name="Andreopoulos B."/>
            <person name="Riley R."/>
            <person name="LaButti K."/>
            <person name="Pangilinan J."/>
            <person name="Lipzen A."/>
            <person name="Amirebrahimi M."/>
            <person name="Yan J."/>
            <person name="Adam C."/>
            <person name="Keymanesh K."/>
            <person name="Ng V."/>
            <person name="Louie K."/>
            <person name="Northen T."/>
            <person name="Drula E."/>
            <person name="Henrissat B."/>
            <person name="Hsieh H.M."/>
            <person name="Youens-Clark K."/>
            <person name="Lutzoni F."/>
            <person name="Miadlikowska J."/>
            <person name="Eastwood D.C."/>
            <person name="Hamelin R.C."/>
            <person name="Grigoriev I.V."/>
            <person name="U'Ren J.M."/>
        </authorList>
    </citation>
    <scope>NUCLEOTIDE SEQUENCE [LARGE SCALE GENOMIC DNA]</scope>
    <source>
        <strain evidence="1 2">CBS 119005</strain>
    </source>
</reference>
<protein>
    <submittedName>
        <fullName evidence="1">Uncharacterized protein</fullName>
    </submittedName>
</protein>
<evidence type="ECO:0000313" key="2">
    <source>
        <dbReference type="Proteomes" id="UP001497700"/>
    </source>
</evidence>
<gene>
    <name evidence="1" type="ORF">F4820DRAFT_416638</name>
</gene>
<sequence length="255" mass="28984">MASSIPVNGHGQRAGSDQEWTRVRRKGRRHLEKHQGTDPNSHFSGPTPRQPFLSIFDIQSEHRRITDQWESSTCCLRLREIVTSRSSHSGVSQAICFGLGSFDPENGSWEGRRTAHVQLAAFLCIVEQLQRNSSQAIACLFQEPLFNSVDKAFIQSLGHEIVDSPEGFDRVTPSTLVFGIHLYRDIYNQTVAKHLPAMFVGTSYDVWEEFRGFSQSEFAKMKELDEQCAKVEFPEDPGYATFSSTTIHWKRQDET</sequence>
<organism evidence="1 2">
    <name type="scientific">Hypoxylon rubiginosum</name>
    <dbReference type="NCBI Taxonomy" id="110542"/>
    <lineage>
        <taxon>Eukaryota</taxon>
        <taxon>Fungi</taxon>
        <taxon>Dikarya</taxon>
        <taxon>Ascomycota</taxon>
        <taxon>Pezizomycotina</taxon>
        <taxon>Sordariomycetes</taxon>
        <taxon>Xylariomycetidae</taxon>
        <taxon>Xylariales</taxon>
        <taxon>Hypoxylaceae</taxon>
        <taxon>Hypoxylon</taxon>
    </lineage>
</organism>